<gene>
    <name evidence="1" type="ORF">PLEPLA_LOCUS48878</name>
</gene>
<keyword evidence="2" id="KW-1185">Reference proteome</keyword>
<name>A0A9N7W4N3_PLEPL</name>
<dbReference type="EMBL" id="CADEAL010004502">
    <property type="protein sequence ID" value="CAB1461003.1"/>
    <property type="molecule type" value="Genomic_DNA"/>
</dbReference>
<evidence type="ECO:0000313" key="2">
    <source>
        <dbReference type="Proteomes" id="UP001153269"/>
    </source>
</evidence>
<evidence type="ECO:0000313" key="1">
    <source>
        <dbReference type="EMBL" id="CAB1461003.1"/>
    </source>
</evidence>
<reference evidence="1" key="1">
    <citation type="submission" date="2020-03" db="EMBL/GenBank/DDBJ databases">
        <authorList>
            <person name="Weist P."/>
        </authorList>
    </citation>
    <scope>NUCLEOTIDE SEQUENCE</scope>
</reference>
<accession>A0A9N7W4N3</accession>
<comment type="caution">
    <text evidence="1">The sequence shown here is derived from an EMBL/GenBank/DDBJ whole genome shotgun (WGS) entry which is preliminary data.</text>
</comment>
<dbReference type="AlphaFoldDB" id="A0A9N7W4N3"/>
<proteinExistence type="predicted"/>
<sequence>MAGKGMIDKEGNQILPNLQSVLPSVCVASPRFRLRLSSFLSPARCERVQLDINLPQMSPAHQEAQACLSGVDLEFFLTSDAAAAADVLCSGLKEAGSSVTCPLC</sequence>
<protein>
    <submittedName>
        <fullName evidence="1">Uncharacterized protein</fullName>
    </submittedName>
</protein>
<organism evidence="1 2">
    <name type="scientific">Pleuronectes platessa</name>
    <name type="common">European plaice</name>
    <dbReference type="NCBI Taxonomy" id="8262"/>
    <lineage>
        <taxon>Eukaryota</taxon>
        <taxon>Metazoa</taxon>
        <taxon>Chordata</taxon>
        <taxon>Craniata</taxon>
        <taxon>Vertebrata</taxon>
        <taxon>Euteleostomi</taxon>
        <taxon>Actinopterygii</taxon>
        <taxon>Neopterygii</taxon>
        <taxon>Teleostei</taxon>
        <taxon>Neoteleostei</taxon>
        <taxon>Acanthomorphata</taxon>
        <taxon>Carangaria</taxon>
        <taxon>Pleuronectiformes</taxon>
        <taxon>Pleuronectoidei</taxon>
        <taxon>Pleuronectidae</taxon>
        <taxon>Pleuronectes</taxon>
    </lineage>
</organism>
<dbReference type="Proteomes" id="UP001153269">
    <property type="component" value="Unassembled WGS sequence"/>
</dbReference>